<proteinExistence type="predicted"/>
<evidence type="ECO:0000313" key="2">
    <source>
        <dbReference type="EMBL" id="KXA96612.1"/>
    </source>
</evidence>
<protein>
    <submittedName>
        <fullName evidence="2">Uncharacterized protein</fullName>
    </submittedName>
</protein>
<dbReference type="EMBL" id="LHXR01000071">
    <property type="protein sequence ID" value="KXA96612.1"/>
    <property type="molecule type" value="Genomic_DNA"/>
</dbReference>
<keyword evidence="3" id="KW-1185">Reference proteome</keyword>
<comment type="caution">
    <text evidence="2">The sequence shown here is derived from an EMBL/GenBank/DDBJ whole genome shotgun (WGS) entry which is preliminary data.</text>
</comment>
<gene>
    <name evidence="2" type="ORF">AKJ37_04820</name>
</gene>
<organism evidence="2 3">
    <name type="scientific">candidate division MSBL1 archaeon SCGC-AAA259I09</name>
    <dbReference type="NCBI Taxonomy" id="1698267"/>
    <lineage>
        <taxon>Archaea</taxon>
        <taxon>Methanobacteriati</taxon>
        <taxon>Methanobacteriota</taxon>
        <taxon>candidate division MSBL1</taxon>
    </lineage>
</organism>
<sequence length="65" mass="7057">MADRIALIPVKGSIVSGGGSMIPMQPGAEMPELVREMVGKAKDSEKSRPGWKGTKSYPSKNARRW</sequence>
<dbReference type="AlphaFoldDB" id="A0A133UQT0"/>
<evidence type="ECO:0000313" key="3">
    <source>
        <dbReference type="Proteomes" id="UP000070463"/>
    </source>
</evidence>
<accession>A0A133UQT0</accession>
<feature type="region of interest" description="Disordered" evidence="1">
    <location>
        <begin position="39"/>
        <end position="65"/>
    </location>
</feature>
<feature type="compositionally biased region" description="Basic and acidic residues" evidence="1">
    <location>
        <begin position="39"/>
        <end position="48"/>
    </location>
</feature>
<reference evidence="2 3" key="1">
    <citation type="journal article" date="2016" name="Sci. Rep.">
        <title>Metabolic traits of an uncultured archaeal lineage -MSBL1- from brine pools of the Red Sea.</title>
        <authorList>
            <person name="Mwirichia R."/>
            <person name="Alam I."/>
            <person name="Rashid M."/>
            <person name="Vinu M."/>
            <person name="Ba-Alawi W."/>
            <person name="Anthony Kamau A."/>
            <person name="Kamanda Ngugi D."/>
            <person name="Goker M."/>
            <person name="Klenk H.P."/>
            <person name="Bajic V."/>
            <person name="Stingl U."/>
        </authorList>
    </citation>
    <scope>NUCLEOTIDE SEQUENCE [LARGE SCALE GENOMIC DNA]</scope>
    <source>
        <strain evidence="2">SCGC-AAA259I09</strain>
    </source>
</reference>
<dbReference type="Proteomes" id="UP000070463">
    <property type="component" value="Unassembled WGS sequence"/>
</dbReference>
<name>A0A133UQT0_9EURY</name>
<evidence type="ECO:0000256" key="1">
    <source>
        <dbReference type="SAM" id="MobiDB-lite"/>
    </source>
</evidence>